<evidence type="ECO:0000256" key="4">
    <source>
        <dbReference type="ARBA" id="ARBA00022989"/>
    </source>
</evidence>
<reference evidence="8" key="3">
    <citation type="journal article" date="2019" name="Microbiol. Resour. Announc.">
        <title>Draft Genome Sequences of Type Strains of Gordonibacter faecihominis, Paraeggerthella hongkongensis, Parvibacter caecicola,Slackia equolifaciens, Slackia faecicanis, and Slackia isoflavoniconvertens.</title>
        <authorList>
            <person name="Danylec N."/>
            <person name="Stoll D.A."/>
            <person name="Dotsch A."/>
            <person name="Huch M."/>
        </authorList>
    </citation>
    <scope>NUCLEOTIDE SEQUENCE</scope>
    <source>
        <strain evidence="8">DSM 16107</strain>
    </source>
</reference>
<dbReference type="InterPro" id="IPR002797">
    <property type="entry name" value="Polysacc_synth"/>
</dbReference>
<evidence type="ECO:0000256" key="6">
    <source>
        <dbReference type="SAM" id="Phobius"/>
    </source>
</evidence>
<feature type="transmembrane region" description="Helical" evidence="6">
    <location>
        <begin position="17"/>
        <end position="38"/>
    </location>
</feature>
<evidence type="ECO:0000313" key="10">
    <source>
        <dbReference type="Proteomes" id="UP000270112"/>
    </source>
</evidence>
<feature type="transmembrane region" description="Helical" evidence="6">
    <location>
        <begin position="44"/>
        <end position="67"/>
    </location>
</feature>
<evidence type="ECO:0000256" key="5">
    <source>
        <dbReference type="ARBA" id="ARBA00023136"/>
    </source>
</evidence>
<feature type="transmembrane region" description="Helical" evidence="6">
    <location>
        <begin position="308"/>
        <end position="331"/>
    </location>
</feature>
<dbReference type="Proteomes" id="UP000253817">
    <property type="component" value="Unassembled WGS sequence"/>
</dbReference>
<organism evidence="8 10">
    <name type="scientific">Eggerthella sinensis</name>
    <dbReference type="NCBI Taxonomy" id="242230"/>
    <lineage>
        <taxon>Bacteria</taxon>
        <taxon>Bacillati</taxon>
        <taxon>Actinomycetota</taxon>
        <taxon>Coriobacteriia</taxon>
        <taxon>Eggerthellales</taxon>
        <taxon>Eggerthellaceae</taxon>
        <taxon>Eggerthella</taxon>
    </lineage>
</organism>
<keyword evidence="4 6" id="KW-1133">Transmembrane helix</keyword>
<proteinExistence type="predicted"/>
<gene>
    <name evidence="7" type="ORF">C1876_15925</name>
    <name evidence="8" type="ORF">DMP09_09900</name>
</gene>
<comment type="caution">
    <text evidence="8">The sequence shown here is derived from an EMBL/GenBank/DDBJ whole genome shotgun (WGS) entry which is preliminary data.</text>
</comment>
<dbReference type="GO" id="GO:0005886">
    <property type="term" value="C:plasma membrane"/>
    <property type="evidence" value="ECO:0007669"/>
    <property type="project" value="UniProtKB-SubCell"/>
</dbReference>
<dbReference type="OrthoDB" id="512217at2"/>
<evidence type="ECO:0000256" key="1">
    <source>
        <dbReference type="ARBA" id="ARBA00004651"/>
    </source>
</evidence>
<evidence type="ECO:0000256" key="2">
    <source>
        <dbReference type="ARBA" id="ARBA00022475"/>
    </source>
</evidence>
<dbReference type="InterPro" id="IPR050833">
    <property type="entry name" value="Poly_Biosynth_Transport"/>
</dbReference>
<feature type="transmembrane region" description="Helical" evidence="6">
    <location>
        <begin position="380"/>
        <end position="403"/>
    </location>
</feature>
<feature type="transmembrane region" description="Helical" evidence="6">
    <location>
        <begin position="409"/>
        <end position="430"/>
    </location>
</feature>
<name>A0A3N0IWM3_9ACTN</name>
<dbReference type="AlphaFoldDB" id="A0A3N0IWM3"/>
<evidence type="ECO:0000313" key="7">
    <source>
        <dbReference type="EMBL" id="RDB65387.1"/>
    </source>
</evidence>
<keyword evidence="2" id="KW-1003">Cell membrane</keyword>
<evidence type="ECO:0000313" key="9">
    <source>
        <dbReference type="Proteomes" id="UP000253817"/>
    </source>
</evidence>
<evidence type="ECO:0000256" key="3">
    <source>
        <dbReference type="ARBA" id="ARBA00022692"/>
    </source>
</evidence>
<dbReference type="RefSeq" id="WP_114547707.1">
    <property type="nucleotide sequence ID" value="NZ_JAJCHC010000015.1"/>
</dbReference>
<dbReference type="Pfam" id="PF01943">
    <property type="entry name" value="Polysacc_synt"/>
    <property type="match status" value="1"/>
</dbReference>
<accession>A0A3N0IWM3</accession>
<feature type="transmembrane region" description="Helical" evidence="6">
    <location>
        <begin position="237"/>
        <end position="258"/>
    </location>
</feature>
<evidence type="ECO:0008006" key="11">
    <source>
        <dbReference type="Google" id="ProtNLM"/>
    </source>
</evidence>
<keyword evidence="5 6" id="KW-0472">Membrane</keyword>
<dbReference type="PANTHER" id="PTHR30250:SF11">
    <property type="entry name" value="O-ANTIGEN TRANSPORTER-RELATED"/>
    <property type="match status" value="1"/>
</dbReference>
<reference evidence="10" key="2">
    <citation type="submission" date="2018-05" db="EMBL/GenBank/DDBJ databases">
        <title>Genome Sequencing of selected type strains of the family Eggerthellaceae.</title>
        <authorList>
            <person name="Danylec N."/>
            <person name="Stoll D.A."/>
            <person name="Doetsch A."/>
            <person name="Huch M."/>
        </authorList>
    </citation>
    <scope>NUCLEOTIDE SEQUENCE [LARGE SCALE GENOMIC DNA]</scope>
    <source>
        <strain evidence="10">DSM 16107</strain>
    </source>
</reference>
<feature type="transmembrane region" description="Helical" evidence="6">
    <location>
        <begin position="129"/>
        <end position="149"/>
    </location>
</feature>
<reference evidence="7 9" key="1">
    <citation type="journal article" date="2018" name="Elife">
        <title>Discovery and characterization of a prevalent human gut bacterial enzyme sufficient for the inactivation of a family of plant toxins.</title>
        <authorList>
            <person name="Koppel N."/>
            <person name="Bisanz J.E."/>
            <person name="Pandelia M.E."/>
            <person name="Turnbaugh P.J."/>
            <person name="Balskus E.P."/>
        </authorList>
    </citation>
    <scope>NUCLEOTIDE SEQUENCE [LARGE SCALE GENOMIC DNA]</scope>
    <source>
        <strain evidence="7 9">DSM 16107</strain>
    </source>
</reference>
<dbReference type="Proteomes" id="UP000270112">
    <property type="component" value="Unassembled WGS sequence"/>
</dbReference>
<comment type="subcellular location">
    <subcellularLocation>
        <location evidence="1">Cell membrane</location>
        <topology evidence="1">Multi-pass membrane protein</topology>
    </subcellularLocation>
</comment>
<keyword evidence="3 6" id="KW-0812">Transmembrane</keyword>
<feature type="transmembrane region" description="Helical" evidence="6">
    <location>
        <begin position="161"/>
        <end position="183"/>
    </location>
</feature>
<dbReference type="EMBL" id="QICC01000038">
    <property type="protein sequence ID" value="RNM41383.1"/>
    <property type="molecule type" value="Genomic_DNA"/>
</dbReference>
<protein>
    <recommendedName>
        <fullName evidence="11">Polysaccharide biosynthesis protein</fullName>
    </recommendedName>
</protein>
<feature type="transmembrane region" description="Helical" evidence="6">
    <location>
        <begin position="351"/>
        <end position="368"/>
    </location>
</feature>
<feature type="transmembrane region" description="Helical" evidence="6">
    <location>
        <begin position="87"/>
        <end position="109"/>
    </location>
</feature>
<feature type="transmembrane region" description="Helical" evidence="6">
    <location>
        <begin position="189"/>
        <end position="214"/>
    </location>
</feature>
<dbReference type="PANTHER" id="PTHR30250">
    <property type="entry name" value="PST FAMILY PREDICTED COLANIC ACID TRANSPORTER"/>
    <property type="match status" value="1"/>
</dbReference>
<keyword evidence="9" id="KW-1185">Reference proteome</keyword>
<dbReference type="EMBL" id="PPTT01000039">
    <property type="protein sequence ID" value="RDB65387.1"/>
    <property type="molecule type" value="Genomic_DNA"/>
</dbReference>
<evidence type="ECO:0000313" key="8">
    <source>
        <dbReference type="EMBL" id="RNM41383.1"/>
    </source>
</evidence>
<feature type="transmembrane region" description="Helical" evidence="6">
    <location>
        <begin position="278"/>
        <end position="296"/>
    </location>
</feature>
<sequence length="450" mass="49708">MPDYSARNIKRNSTLLLIYKVASIILSFLYVPIVLRYLGVELYGVWAVILNVVSWIAYFDIGIGNGLRNQLSIALAREENESSIKSLVSSAYILLSAIVTVMAIVAILLFQLINWNSLLNVDSHLYSDLKAPICVSFLLMCLSFIFSICKSLFFAIQKAHIVNLLGVVQQALMLASVCALFLFPTLDDPLFSVAVVYGLSSVVVGIGFTGAFFYKHEKYMPSLKYFSKAKAIEVTDLGLRFFVVQIASLLLFSTSTIIVSNIFGPSEVTPFSTANKLFMALASLYVAVITPFWSSITANYERQGSRAIPVAILSMAKPFLVTLSGCFLLYLFYDTVIAVWLGQPLENPDGLILGMFIYTGIYMFNAIFSQVTNGLSCLKMMMIVAIVQAILNIPVSYMLALSIGTSTGVLLGNILVMLISTAVYPAYLYFKFLRKPNDGTKTSRPKEPRL</sequence>